<protein>
    <submittedName>
        <fullName evidence="1">Uncharacterized protein</fullName>
    </submittedName>
</protein>
<accession>A0A410P6U4</accession>
<evidence type="ECO:0000313" key="1">
    <source>
        <dbReference type="EMBL" id="QAT17905.1"/>
    </source>
</evidence>
<gene>
    <name evidence="1" type="ORF">BU251_09295</name>
</gene>
<evidence type="ECO:0000313" key="2">
    <source>
        <dbReference type="Proteomes" id="UP000287243"/>
    </source>
</evidence>
<organism evidence="1 2">
    <name type="scientific">Velamenicoccus archaeovorus</name>
    <dbReference type="NCBI Taxonomy" id="1930593"/>
    <lineage>
        <taxon>Bacteria</taxon>
        <taxon>Pseudomonadati</taxon>
        <taxon>Candidatus Omnitrophota</taxon>
        <taxon>Candidatus Velamenicoccus</taxon>
    </lineage>
</organism>
<dbReference type="Proteomes" id="UP000287243">
    <property type="component" value="Chromosome"/>
</dbReference>
<reference evidence="1 2" key="1">
    <citation type="submission" date="2017-01" db="EMBL/GenBank/DDBJ databases">
        <title>First insights into the biology of 'candidatus Vampirococcus archaeovorus'.</title>
        <authorList>
            <person name="Kizina J."/>
            <person name="Jordan S."/>
            <person name="Stueber K."/>
            <person name="Reinhardt R."/>
            <person name="Harder J."/>
        </authorList>
    </citation>
    <scope>NUCLEOTIDE SEQUENCE [LARGE SCALE GENOMIC DNA]</scope>
    <source>
        <strain evidence="1 2">LiM</strain>
    </source>
</reference>
<dbReference type="EMBL" id="CP019384">
    <property type="protein sequence ID" value="QAT17905.1"/>
    <property type="molecule type" value="Genomic_DNA"/>
</dbReference>
<dbReference type="AlphaFoldDB" id="A0A410P6U4"/>
<keyword evidence="2" id="KW-1185">Reference proteome</keyword>
<name>A0A410P6U4_VELA1</name>
<sequence>MDDGQGDLFLSKEKQLLSWCKQKRIFSKAEVISFGTKNYYLRADRTIRDFVRQGLVRKISKEECIRRNLKGKMAWYELVSV</sequence>
<dbReference type="KEGG" id="vai:BU251_09295"/>
<proteinExistence type="predicted"/>